<comment type="cofactor">
    <cofactor evidence="1">
        <name>heme b</name>
        <dbReference type="ChEBI" id="CHEBI:60344"/>
    </cofactor>
</comment>
<dbReference type="GO" id="GO:0006782">
    <property type="term" value="P:protoporphyrinogen IX biosynthetic process"/>
    <property type="evidence" value="ECO:0007669"/>
    <property type="project" value="UniProtKB-UniPathway"/>
</dbReference>
<keyword evidence="9" id="KW-0479">Metal-binding</keyword>
<evidence type="ECO:0000256" key="4">
    <source>
        <dbReference type="ARBA" id="ARBA00006501"/>
    </source>
</evidence>
<accession>A0A1Y5S7B8</accession>
<evidence type="ECO:0000256" key="7">
    <source>
        <dbReference type="ARBA" id="ARBA00022617"/>
    </source>
</evidence>
<keyword evidence="8 15" id="KW-0812">Transmembrane</keyword>
<reference evidence="16 17" key="1">
    <citation type="submission" date="2017-03" db="EMBL/GenBank/DDBJ databases">
        <authorList>
            <person name="Afonso C.L."/>
            <person name="Miller P.J."/>
            <person name="Scott M.A."/>
            <person name="Spackman E."/>
            <person name="Goraichik I."/>
            <person name="Dimitrov K.M."/>
            <person name="Suarez D.L."/>
            <person name="Swayne D.E."/>
        </authorList>
    </citation>
    <scope>NUCLEOTIDE SEQUENCE [LARGE SCALE GENOMIC DNA]</scope>
    <source>
        <strain evidence="16 17">CECT 7066</strain>
    </source>
</reference>
<proteinExistence type="inferred from homology"/>
<comment type="similarity">
    <text evidence="4">Belongs to the HemJ family.</text>
</comment>
<evidence type="ECO:0000313" key="16">
    <source>
        <dbReference type="EMBL" id="SLN34070.1"/>
    </source>
</evidence>
<keyword evidence="10 15" id="KW-1133">Transmembrane helix</keyword>
<protein>
    <recommendedName>
        <fullName evidence="5">Protoporphyrinogen IX oxidase</fullName>
    </recommendedName>
</protein>
<dbReference type="InterPro" id="IPR005265">
    <property type="entry name" value="HemJ-like"/>
</dbReference>
<dbReference type="UniPathway" id="UPA00251">
    <property type="reaction ID" value="UER00324"/>
</dbReference>
<evidence type="ECO:0000256" key="10">
    <source>
        <dbReference type="ARBA" id="ARBA00022989"/>
    </source>
</evidence>
<feature type="transmembrane region" description="Helical" evidence="15">
    <location>
        <begin position="15"/>
        <end position="35"/>
    </location>
</feature>
<evidence type="ECO:0000256" key="13">
    <source>
        <dbReference type="ARBA" id="ARBA00023136"/>
    </source>
</evidence>
<comment type="pathway">
    <text evidence="3">Porphyrin-containing compound metabolism; protoporphyrin-IX biosynthesis; protoporphyrin-IX from protoporphyrinogen-IX: step 1/1.</text>
</comment>
<evidence type="ECO:0000256" key="6">
    <source>
        <dbReference type="ARBA" id="ARBA00022475"/>
    </source>
</evidence>
<evidence type="ECO:0000256" key="11">
    <source>
        <dbReference type="ARBA" id="ARBA00023002"/>
    </source>
</evidence>
<dbReference type="PANTHER" id="PTHR40255">
    <property type="entry name" value="UPF0093 MEMBRANE PROTEIN SLR1790"/>
    <property type="match status" value="1"/>
</dbReference>
<dbReference type="OrthoDB" id="7570050at2"/>
<keyword evidence="11" id="KW-0560">Oxidoreductase</keyword>
<evidence type="ECO:0000256" key="15">
    <source>
        <dbReference type="SAM" id="Phobius"/>
    </source>
</evidence>
<evidence type="ECO:0000256" key="9">
    <source>
        <dbReference type="ARBA" id="ARBA00022723"/>
    </source>
</evidence>
<keyword evidence="7" id="KW-0349">Heme</keyword>
<dbReference type="GO" id="GO:0005886">
    <property type="term" value="C:plasma membrane"/>
    <property type="evidence" value="ECO:0007669"/>
    <property type="project" value="UniProtKB-SubCell"/>
</dbReference>
<evidence type="ECO:0000313" key="17">
    <source>
        <dbReference type="Proteomes" id="UP000193870"/>
    </source>
</evidence>
<dbReference type="EMBL" id="FWFV01000003">
    <property type="protein sequence ID" value="SLN34070.1"/>
    <property type="molecule type" value="Genomic_DNA"/>
</dbReference>
<keyword evidence="17" id="KW-1185">Reference proteome</keyword>
<evidence type="ECO:0000256" key="14">
    <source>
        <dbReference type="ARBA" id="ARBA00048390"/>
    </source>
</evidence>
<evidence type="ECO:0000256" key="3">
    <source>
        <dbReference type="ARBA" id="ARBA00005073"/>
    </source>
</evidence>
<dbReference type="GO" id="GO:0016491">
    <property type="term" value="F:oxidoreductase activity"/>
    <property type="evidence" value="ECO:0007669"/>
    <property type="project" value="UniProtKB-KW"/>
</dbReference>
<keyword evidence="13 15" id="KW-0472">Membrane</keyword>
<evidence type="ECO:0000256" key="12">
    <source>
        <dbReference type="ARBA" id="ARBA00023004"/>
    </source>
</evidence>
<sequence>MIEWILATVPILKGVHIAGLTIWCGGLLALPLMLGRHHPGMEAEDYDLIRRAVHTTYTMCVTPAAVIAVIAGTWLIFTREAFVPWLYAKLAFVALLVLVHAWFGHLIVQAAEEPQEHTPPKAYLLISAALVPVIAILFLVLAKPALGWISFPDLLLEPRNNQLLFDVPRR</sequence>
<feature type="transmembrane region" description="Helical" evidence="15">
    <location>
        <begin position="56"/>
        <end position="77"/>
    </location>
</feature>
<comment type="subcellular location">
    <subcellularLocation>
        <location evidence="2">Cell membrane</location>
        <topology evidence="2">Multi-pass membrane protein</topology>
    </subcellularLocation>
</comment>
<dbReference type="PANTHER" id="PTHR40255:SF1">
    <property type="entry name" value="PROTOPORPHYRINOGEN IX OXIDASE"/>
    <property type="match status" value="1"/>
</dbReference>
<comment type="catalytic activity">
    <reaction evidence="14">
        <text>protoporphyrinogen IX + 3 A = protoporphyrin IX + 3 AH2</text>
        <dbReference type="Rhea" id="RHEA:62000"/>
        <dbReference type="ChEBI" id="CHEBI:13193"/>
        <dbReference type="ChEBI" id="CHEBI:17499"/>
        <dbReference type="ChEBI" id="CHEBI:57306"/>
        <dbReference type="ChEBI" id="CHEBI:57307"/>
    </reaction>
</comment>
<evidence type="ECO:0000256" key="5">
    <source>
        <dbReference type="ARBA" id="ARBA00017504"/>
    </source>
</evidence>
<organism evidence="16 17">
    <name type="scientific">Palleronia marisminoris</name>
    <dbReference type="NCBI Taxonomy" id="315423"/>
    <lineage>
        <taxon>Bacteria</taxon>
        <taxon>Pseudomonadati</taxon>
        <taxon>Pseudomonadota</taxon>
        <taxon>Alphaproteobacteria</taxon>
        <taxon>Rhodobacterales</taxon>
        <taxon>Roseobacteraceae</taxon>
        <taxon>Palleronia</taxon>
    </lineage>
</organism>
<feature type="transmembrane region" description="Helical" evidence="15">
    <location>
        <begin position="89"/>
        <end position="110"/>
    </location>
</feature>
<evidence type="ECO:0000256" key="1">
    <source>
        <dbReference type="ARBA" id="ARBA00001970"/>
    </source>
</evidence>
<dbReference type="RefSeq" id="WP_085853423.1">
    <property type="nucleotide sequence ID" value="NZ_FOPF01000003.1"/>
</dbReference>
<dbReference type="Pfam" id="PF03653">
    <property type="entry name" value="UPF0093"/>
    <property type="match status" value="1"/>
</dbReference>
<dbReference type="Proteomes" id="UP000193870">
    <property type="component" value="Unassembled WGS sequence"/>
</dbReference>
<keyword evidence="6" id="KW-1003">Cell membrane</keyword>
<dbReference type="AlphaFoldDB" id="A0A1Y5S7B8"/>
<evidence type="ECO:0000256" key="8">
    <source>
        <dbReference type="ARBA" id="ARBA00022692"/>
    </source>
</evidence>
<gene>
    <name evidence="16" type="ORF">PAM7066_01411</name>
</gene>
<dbReference type="STRING" id="315423.SAMN04488020_103131"/>
<keyword evidence="12" id="KW-0408">Iron</keyword>
<evidence type="ECO:0000256" key="2">
    <source>
        <dbReference type="ARBA" id="ARBA00004651"/>
    </source>
</evidence>
<dbReference type="GO" id="GO:0046872">
    <property type="term" value="F:metal ion binding"/>
    <property type="evidence" value="ECO:0007669"/>
    <property type="project" value="UniProtKB-KW"/>
</dbReference>
<feature type="transmembrane region" description="Helical" evidence="15">
    <location>
        <begin position="122"/>
        <end position="142"/>
    </location>
</feature>
<name>A0A1Y5S7B8_9RHOB</name>